<dbReference type="CDD" id="cd11709">
    <property type="entry name" value="SPRY"/>
    <property type="match status" value="1"/>
</dbReference>
<evidence type="ECO:0000259" key="6">
    <source>
        <dbReference type="PROSITE" id="PS50237"/>
    </source>
</evidence>
<dbReference type="InterPro" id="IPR000569">
    <property type="entry name" value="HECT_dom"/>
</dbReference>
<proteinExistence type="predicted"/>
<dbReference type="InterPro" id="IPR001870">
    <property type="entry name" value="B30.2/SPRY"/>
</dbReference>
<dbReference type="Pfam" id="PF00622">
    <property type="entry name" value="SPRY"/>
    <property type="match status" value="1"/>
</dbReference>
<dbReference type="InterPro" id="IPR035983">
    <property type="entry name" value="Hect_E3_ubiquitin_ligase"/>
</dbReference>
<dbReference type="SMART" id="SM00119">
    <property type="entry name" value="HECTc"/>
    <property type="match status" value="1"/>
</dbReference>
<name>A0A0S4JMP0_BODSA</name>
<dbReference type="EMBL" id="CYKH01001770">
    <property type="protein sequence ID" value="CUG89776.1"/>
    <property type="molecule type" value="Genomic_DNA"/>
</dbReference>
<dbReference type="AlphaFoldDB" id="A0A0S4JMP0"/>
<evidence type="ECO:0000256" key="3">
    <source>
        <dbReference type="SAM" id="MobiDB-lite"/>
    </source>
</evidence>
<feature type="signal peptide" evidence="4">
    <location>
        <begin position="1"/>
        <end position="17"/>
    </location>
</feature>
<evidence type="ECO:0000256" key="4">
    <source>
        <dbReference type="SAM" id="SignalP"/>
    </source>
</evidence>
<keyword evidence="8" id="KW-1185">Reference proteome</keyword>
<dbReference type="GO" id="GO:0004842">
    <property type="term" value="F:ubiquitin-protein transferase activity"/>
    <property type="evidence" value="ECO:0007669"/>
    <property type="project" value="InterPro"/>
</dbReference>
<dbReference type="Gene3D" id="3.30.2410.10">
    <property type="entry name" value="Hect, E3 ligase catalytic domain"/>
    <property type="match status" value="1"/>
</dbReference>
<feature type="region of interest" description="Disordered" evidence="3">
    <location>
        <begin position="837"/>
        <end position="871"/>
    </location>
</feature>
<dbReference type="InterPro" id="IPR013320">
    <property type="entry name" value="ConA-like_dom_sf"/>
</dbReference>
<feature type="active site" description="Glycyl thioester intermediate" evidence="2">
    <location>
        <position position="1003"/>
    </location>
</feature>
<dbReference type="VEuPathDB" id="TriTrypDB:BSAL_23355"/>
<dbReference type="PANTHER" id="PTHR46654">
    <property type="entry name" value="E3 UBIQUITIN-PROTEIN LIGASE HECTD3"/>
    <property type="match status" value="1"/>
</dbReference>
<evidence type="ECO:0000313" key="8">
    <source>
        <dbReference type="Proteomes" id="UP000051952"/>
    </source>
</evidence>
<dbReference type="Gene3D" id="3.90.1750.10">
    <property type="entry name" value="Hect, E3 ligase catalytic domains"/>
    <property type="match status" value="1"/>
</dbReference>
<evidence type="ECO:0000313" key="7">
    <source>
        <dbReference type="EMBL" id="CUG89776.1"/>
    </source>
</evidence>
<dbReference type="Pfam" id="PF00632">
    <property type="entry name" value="HECT"/>
    <property type="match status" value="1"/>
</dbReference>
<protein>
    <recommendedName>
        <fullName evidence="9">HECT domain-containing protein</fullName>
    </recommendedName>
</protein>
<dbReference type="PROSITE" id="PS50188">
    <property type="entry name" value="B302_SPRY"/>
    <property type="match status" value="1"/>
</dbReference>
<evidence type="ECO:0008006" key="9">
    <source>
        <dbReference type="Google" id="ProtNLM"/>
    </source>
</evidence>
<feature type="domain" description="HECT" evidence="6">
    <location>
        <begin position="884"/>
        <end position="1036"/>
    </location>
</feature>
<evidence type="ECO:0000256" key="1">
    <source>
        <dbReference type="ARBA" id="ARBA00022786"/>
    </source>
</evidence>
<dbReference type="GO" id="GO:0005737">
    <property type="term" value="C:cytoplasm"/>
    <property type="evidence" value="ECO:0007669"/>
    <property type="project" value="TreeGrafter"/>
</dbReference>
<dbReference type="PROSITE" id="PS50237">
    <property type="entry name" value="HECT"/>
    <property type="match status" value="1"/>
</dbReference>
<gene>
    <name evidence="7" type="ORF">BSAL_23355</name>
</gene>
<dbReference type="OrthoDB" id="8068875at2759"/>
<dbReference type="InterPro" id="IPR042469">
    <property type="entry name" value="HECTD3"/>
</dbReference>
<accession>A0A0S4JMP0</accession>
<dbReference type="InterPro" id="IPR043136">
    <property type="entry name" value="B30.2/SPRY_sf"/>
</dbReference>
<keyword evidence="4" id="KW-0732">Signal</keyword>
<feature type="chain" id="PRO_5006622523" description="HECT domain-containing protein" evidence="4">
    <location>
        <begin position="18"/>
        <end position="1036"/>
    </location>
</feature>
<dbReference type="PANTHER" id="PTHR46654:SF1">
    <property type="entry name" value="E3 UBIQUITIN-PROTEIN LIGASE HECTD3"/>
    <property type="match status" value="1"/>
</dbReference>
<dbReference type="SUPFAM" id="SSF56204">
    <property type="entry name" value="Hect, E3 ligase catalytic domain"/>
    <property type="match status" value="1"/>
</dbReference>
<dbReference type="SUPFAM" id="SSF49899">
    <property type="entry name" value="Concanavalin A-like lectins/glucanases"/>
    <property type="match status" value="1"/>
</dbReference>
<evidence type="ECO:0000256" key="2">
    <source>
        <dbReference type="PROSITE-ProRule" id="PRU00104"/>
    </source>
</evidence>
<dbReference type="Proteomes" id="UP000051952">
    <property type="component" value="Unassembled WGS sequence"/>
</dbReference>
<keyword evidence="1 2" id="KW-0833">Ubl conjugation pathway</keyword>
<feature type="domain" description="B30.2/SPRY" evidence="5">
    <location>
        <begin position="184"/>
        <end position="377"/>
    </location>
</feature>
<reference evidence="8" key="1">
    <citation type="submission" date="2015-09" db="EMBL/GenBank/DDBJ databases">
        <authorList>
            <consortium name="Pathogen Informatics"/>
        </authorList>
    </citation>
    <scope>NUCLEOTIDE SEQUENCE [LARGE SCALE GENOMIC DNA]</scope>
    <source>
        <strain evidence="8">Lake Konstanz</strain>
    </source>
</reference>
<dbReference type="InterPro" id="IPR003877">
    <property type="entry name" value="SPRY_dom"/>
</dbReference>
<evidence type="ECO:0000259" key="5">
    <source>
        <dbReference type="PROSITE" id="PS50188"/>
    </source>
</evidence>
<sequence length="1036" mass="114940">MLASRALLSWLPGLIQTGVFSVKAAGAVVAKLQHAEDSWMREWSNALSKEQIEGLLESTLHALHHSQDEGQTIPSSVSSVAALGTVALHLLSIASLPRERVTQLRGVLVAGLARGCSTWRSVHRDRMLSSLLSCFESFRGDSSVNTTPVLKLLSQQPTLHNQQRLTIFAALHAVESGQRHAAVTAANWVTHALHHMNQGKPLAQFFDRFHPDHAPHLVVLPDTKLNDNGELMVGQVRGSVAVYPNRGGKYYYEMVLPPNYSDRQKTIVMGWGSKLHEVQGSSQHVGSDFHSWGFNGRNRIRLLTGEQEIAVPHNTVSGDVIGSLLDLERKQMCWSINGELLQWVDIPLQGDGEPIYPYVSASVDPHFVLVLLNETQYLPEGFTEFTSNLDDPNLREASTTAPPQSFTFYKELTSLVNELSNSGLRIEELVVVRDVEVDAATPLPVDPATDYVDRSIALLPQYPHICNYLLGALDSIRGTTTPSDCEEEEVQRIREVTLRSLSRCDLDATIIPYLRHLFCLNAMSTVVAKRTDLIRDSPFLWGLYHQARDLLFFSARWALIDVHLSRKLNRSGDRRPLVVTIDRRRAMSIAETKRSLPPTTIAPLPANVVDDVLRHSVVGQMFQGMTGKEVYTYLTMFTVQLQDNITEDAGGVTRSMLSLLCDELMWSYPQQQQQSTVVAPTTDDEEEEERMEPQQAAAIITMSGGKVEPVVPLFIPTDHSTYFNLVPNMKWLATLTTEQEALAMQLYEWLGKLFGNAVLAGTLVYALNFPRLIWKFLAREEATMEDFYADCSDSDRGAINDDDFLLSDEDFYRLPGVRQHHMAAHDQAAATASLMHDDEDDEHDGELVSSDADLVDTPTSPVPGGGEGSGMSEVVRQRIASARRLAASQGLLHQYDKVLEKIRSGFESVVPAAAVEQMRWDDVRQRVSGSDGVTAADILANMDMTSLSASMQAQLTQVVNALAPPARSALLLFATGQRRLPVPEKIRVTCGDDPNELPTAHTCSPISMMLQPYRSTTEFIEKLSLSLAHVYEFGFV</sequence>
<dbReference type="Gene3D" id="2.60.120.920">
    <property type="match status" value="1"/>
</dbReference>
<organism evidence="7 8">
    <name type="scientific">Bodo saltans</name>
    <name type="common">Flagellated protozoan</name>
    <dbReference type="NCBI Taxonomy" id="75058"/>
    <lineage>
        <taxon>Eukaryota</taxon>
        <taxon>Discoba</taxon>
        <taxon>Euglenozoa</taxon>
        <taxon>Kinetoplastea</taxon>
        <taxon>Metakinetoplastina</taxon>
        <taxon>Eubodonida</taxon>
        <taxon>Bodonidae</taxon>
        <taxon>Bodo</taxon>
    </lineage>
</organism>